<organism evidence="1 2">
    <name type="scientific">Peronosclerospora sorghi</name>
    <dbReference type="NCBI Taxonomy" id="230839"/>
    <lineage>
        <taxon>Eukaryota</taxon>
        <taxon>Sar</taxon>
        <taxon>Stramenopiles</taxon>
        <taxon>Oomycota</taxon>
        <taxon>Peronosporomycetes</taxon>
        <taxon>Peronosporales</taxon>
        <taxon>Peronosporaceae</taxon>
        <taxon>Peronosclerospora</taxon>
    </lineage>
</organism>
<protein>
    <submittedName>
        <fullName evidence="1">Uncharacterized protein</fullName>
    </submittedName>
</protein>
<dbReference type="EMBL" id="CM047582">
    <property type="protein sequence ID" value="KAI9914552.1"/>
    <property type="molecule type" value="Genomic_DNA"/>
</dbReference>
<accession>A0ACC0W7L5</accession>
<comment type="caution">
    <text evidence="1">The sequence shown here is derived from an EMBL/GenBank/DDBJ whole genome shotgun (WGS) entry which is preliminary data.</text>
</comment>
<reference evidence="1 2" key="1">
    <citation type="journal article" date="2022" name="bioRxiv">
        <title>The genome of the oomycete Peronosclerospora sorghi, a cosmopolitan pathogen of maize and sorghum, is inflated with dispersed pseudogenes.</title>
        <authorList>
            <person name="Fletcher K."/>
            <person name="Martin F."/>
            <person name="Isakeit T."/>
            <person name="Cavanaugh K."/>
            <person name="Magill C."/>
            <person name="Michelmore R."/>
        </authorList>
    </citation>
    <scope>NUCLEOTIDE SEQUENCE [LARGE SCALE GENOMIC DNA]</scope>
    <source>
        <strain evidence="1">P6</strain>
    </source>
</reference>
<dbReference type="Proteomes" id="UP001163321">
    <property type="component" value="Chromosome 3"/>
</dbReference>
<keyword evidence="2" id="KW-1185">Reference proteome</keyword>
<evidence type="ECO:0000313" key="2">
    <source>
        <dbReference type="Proteomes" id="UP001163321"/>
    </source>
</evidence>
<proteinExistence type="predicted"/>
<name>A0ACC0W7L5_9STRA</name>
<gene>
    <name evidence="1" type="ORF">PsorP6_007459</name>
</gene>
<evidence type="ECO:0000313" key="1">
    <source>
        <dbReference type="EMBL" id="KAI9914552.1"/>
    </source>
</evidence>
<sequence length="223" mass="25102">MDPTAGEYFYSRVMKQWEETDDDSGDGLSIEMCGLITAQDLDWIASQLEVVPPDIRYRMDPKYCTDIPYRPQDEKDDIVTTQRQSSGIPTATTATTQSKSSPGDDDLDLLLNLSVCGSSQVKSTSPAESINAPSIPTRIEAETEHHEDWLDDVLNMKQCIKNAPCFRQNYCVSIPGRFQCCNFCVPPTTNHYRCSNFTTNLYFSVDVVDFLTSGDEITRQDIH</sequence>